<keyword evidence="3 9" id="KW-0378">Hydrolase</keyword>
<dbReference type="AlphaFoldDB" id="A0A5B7CCA5"/>
<dbReference type="Pfam" id="PF00176">
    <property type="entry name" value="SNF2-rel_dom"/>
    <property type="match status" value="1"/>
</dbReference>
<dbReference type="InterPro" id="IPR038718">
    <property type="entry name" value="SNF2-like_sf"/>
</dbReference>
<evidence type="ECO:0000256" key="3">
    <source>
        <dbReference type="ARBA" id="ARBA00022801"/>
    </source>
</evidence>
<dbReference type="Gene3D" id="3.40.50.10810">
    <property type="entry name" value="Tandem AAA-ATPase domain"/>
    <property type="match status" value="1"/>
</dbReference>
<dbReference type="InterPro" id="IPR044567">
    <property type="entry name" value="CLSY/DRD1"/>
</dbReference>
<dbReference type="GO" id="GO:0005524">
    <property type="term" value="F:ATP binding"/>
    <property type="evidence" value="ECO:0007669"/>
    <property type="project" value="UniProtKB-KW"/>
</dbReference>
<gene>
    <name evidence="9" type="ORF">Din_047147</name>
</gene>
<dbReference type="PANTHER" id="PTHR45821:SF2">
    <property type="entry name" value="SNF2 DOMAIN-CONTAINING PROTEIN CLASSY 2"/>
    <property type="match status" value="1"/>
</dbReference>
<evidence type="ECO:0000313" key="9">
    <source>
        <dbReference type="EMBL" id="MPA77706.1"/>
    </source>
</evidence>
<evidence type="ECO:0000256" key="6">
    <source>
        <dbReference type="ARBA" id="ARBA00023242"/>
    </source>
</evidence>
<evidence type="ECO:0000256" key="2">
    <source>
        <dbReference type="ARBA" id="ARBA00022741"/>
    </source>
</evidence>
<evidence type="ECO:0000259" key="8">
    <source>
        <dbReference type="PROSITE" id="PS51194"/>
    </source>
</evidence>
<evidence type="ECO:0000256" key="4">
    <source>
        <dbReference type="ARBA" id="ARBA00022806"/>
    </source>
</evidence>
<evidence type="ECO:0000256" key="1">
    <source>
        <dbReference type="ARBA" id="ARBA00004123"/>
    </source>
</evidence>
<dbReference type="EC" id="3.6.4.-" evidence="9"/>
<proteinExistence type="predicted"/>
<evidence type="ECO:0000256" key="5">
    <source>
        <dbReference type="ARBA" id="ARBA00022840"/>
    </source>
</evidence>
<dbReference type="Pfam" id="PF00271">
    <property type="entry name" value="Helicase_C"/>
    <property type="match status" value="1"/>
</dbReference>
<dbReference type="InterPro" id="IPR001650">
    <property type="entry name" value="Helicase_C-like"/>
</dbReference>
<dbReference type="PANTHER" id="PTHR45821">
    <property type="entry name" value="SNF2 DOMAIN-CONTAINING PROTEIN CLASSY 2-RELATED"/>
    <property type="match status" value="1"/>
</dbReference>
<dbReference type="GO" id="GO:0016787">
    <property type="term" value="F:hydrolase activity"/>
    <property type="evidence" value="ECO:0007669"/>
    <property type="project" value="UniProtKB-KW"/>
</dbReference>
<reference evidence="9" key="1">
    <citation type="submission" date="2019-08" db="EMBL/GenBank/DDBJ databases">
        <title>Reference gene set and small RNA set construction with multiple tissues from Davidia involucrata Baill.</title>
        <authorList>
            <person name="Yang H."/>
            <person name="Zhou C."/>
            <person name="Li G."/>
            <person name="Wang J."/>
            <person name="Gao P."/>
            <person name="Wang M."/>
            <person name="Wang R."/>
            <person name="Zhao Y."/>
        </authorList>
    </citation>
    <scope>NUCLEOTIDE SEQUENCE</scope>
    <source>
        <tissue evidence="9">Mixed with DoveR01_LX</tissue>
    </source>
</reference>
<dbReference type="SUPFAM" id="SSF52540">
    <property type="entry name" value="P-loop containing nucleoside triphosphate hydrolases"/>
    <property type="match status" value="2"/>
</dbReference>
<keyword evidence="5" id="KW-0067">ATP-binding</keyword>
<feature type="domain" description="Helicase ATP-binding" evidence="7">
    <location>
        <begin position="719"/>
        <end position="917"/>
    </location>
</feature>
<organism evidence="9">
    <name type="scientific">Davidia involucrata</name>
    <name type="common">Dove tree</name>
    <dbReference type="NCBI Taxonomy" id="16924"/>
    <lineage>
        <taxon>Eukaryota</taxon>
        <taxon>Viridiplantae</taxon>
        <taxon>Streptophyta</taxon>
        <taxon>Embryophyta</taxon>
        <taxon>Tracheophyta</taxon>
        <taxon>Spermatophyta</taxon>
        <taxon>Magnoliopsida</taxon>
        <taxon>eudicotyledons</taxon>
        <taxon>Gunneridae</taxon>
        <taxon>Pentapetalae</taxon>
        <taxon>asterids</taxon>
        <taxon>Cornales</taxon>
        <taxon>Nyssaceae</taxon>
        <taxon>Davidia</taxon>
    </lineage>
</organism>
<protein>
    <submittedName>
        <fullName evidence="9">Putative SNF2 domain-containing protein CLASSY 1-like</fullName>
        <ecNumber evidence="9">3.6.4.-</ecNumber>
    </submittedName>
</protein>
<keyword evidence="6" id="KW-0539">Nucleus</keyword>
<comment type="subcellular location">
    <subcellularLocation>
        <location evidence="1">Nucleus</location>
    </subcellularLocation>
</comment>
<dbReference type="SMART" id="SM00490">
    <property type="entry name" value="HELICc"/>
    <property type="match status" value="1"/>
</dbReference>
<dbReference type="GO" id="GO:0004386">
    <property type="term" value="F:helicase activity"/>
    <property type="evidence" value="ECO:0007669"/>
    <property type="project" value="UniProtKB-KW"/>
</dbReference>
<name>A0A5B7CCA5_DAVIN</name>
<evidence type="ECO:0000259" key="7">
    <source>
        <dbReference type="PROSITE" id="PS51192"/>
    </source>
</evidence>
<feature type="domain" description="Helicase C-terminal" evidence="8">
    <location>
        <begin position="1081"/>
        <end position="1243"/>
    </location>
</feature>
<dbReference type="CDD" id="cd18793">
    <property type="entry name" value="SF2_C_SNF"/>
    <property type="match status" value="1"/>
</dbReference>
<dbReference type="InterPro" id="IPR027417">
    <property type="entry name" value="P-loop_NTPase"/>
</dbReference>
<dbReference type="GO" id="GO:0080188">
    <property type="term" value="P:gene silencing by siRNA-directed DNA methylation"/>
    <property type="evidence" value="ECO:0007669"/>
    <property type="project" value="InterPro"/>
</dbReference>
<dbReference type="PROSITE" id="PS51192">
    <property type="entry name" value="HELICASE_ATP_BIND_1"/>
    <property type="match status" value="1"/>
</dbReference>
<dbReference type="InterPro" id="IPR014001">
    <property type="entry name" value="Helicase_ATP-bd"/>
</dbReference>
<dbReference type="EMBL" id="GHES01047147">
    <property type="protein sequence ID" value="MPA77706.1"/>
    <property type="molecule type" value="Transcribed_RNA"/>
</dbReference>
<dbReference type="InterPro" id="IPR000330">
    <property type="entry name" value="SNF2_N"/>
</dbReference>
<dbReference type="Gene3D" id="3.40.50.300">
    <property type="entry name" value="P-loop containing nucleotide triphosphate hydrolases"/>
    <property type="match status" value="1"/>
</dbReference>
<dbReference type="PROSITE" id="PS51194">
    <property type="entry name" value="HELICASE_CTER"/>
    <property type="match status" value="1"/>
</dbReference>
<dbReference type="GO" id="GO:0005634">
    <property type="term" value="C:nucleus"/>
    <property type="evidence" value="ECO:0007669"/>
    <property type="project" value="UniProtKB-SubCell"/>
</dbReference>
<dbReference type="SMART" id="SM00487">
    <property type="entry name" value="DEXDc"/>
    <property type="match status" value="1"/>
</dbReference>
<sequence>MRKRQLHQSTHPFDAHPFEAFCYGSWKTVERLRIKDGAVTMHFVDSGDVIEENIPISNLRIRSRRATLSDCTCFLRPGLDICALSTSQHAENSGEEENLEPVWLDAKINSIERKPHESKCACQFYVSFYIAQGPQNTAKKALCKEVNMVEIDQISILQKLERNPCENEHYRWNFSEDCSSLQKYKLFTGKFSSDITWLVVASVQKQIIFDVRTIQDRIVYHIWDVDHDKCPPNSDYHSNAVNFKLENGISIPIIVPFVPVNTLEEGLGSDMREVVPLSDYDITDLRRSKRRYVQPERYFGCDGLLESDIDVARIGTYKTFKWEYEEMPLALSIQADHAYHSDKHALSIQADHAYYSDKRAGDGKWVHSYKKDSYENFRLCQSEIKSRERKSVVANQIEHQSQLAIVPVPDETDAIVHDEDPLDYEIPSNHSGEIGEIISKYIYINGTPRVHRKNTSEAKFLEFEGGWEGKGSHKKRPRKRYSIWSERENFRDTRRFGKRSLSASVYRELIKRCMNNIDSTMNKEQPLIIDQWKEFRAANSLNQRDSTDMPSMDNEEESSETEMLWKEMELSIASTYLLEDSEGSNIEDPAEILQKSRRHGGQVCRHEYKLDEEIGILCQLCGFVSTEIKDVSPPFLQCTSWIMNKERHNEENSEQKLDEDASLDLLCIHASSNMPLSEGNDNVWALIPDLKRKLRFHQKRAFEFLWRNIAGSIVPALMEPASKNRGGCVISHSPGAGKTLLIIAFLVSYLKLFPGSRPLVLAPKTTLYTWYKEIIKWEIPIPVYQIHGGRTYRGQLLRQKLKLSTGINQDVMHILDCLEKIQKWLSHPSVLLMGYTSFLTLTREDSRFAHRQYMAQVLRQSPGILILDEGHNPRSTKSRLRKGLMKVDTGLRILLSGTLFQNNFGEYFNTLCLARPSFVNEVLRELDPKFKRRKKGAQTRFSLENRARKFFIDKIAKKIDSSAAEERMQALNKLKNMTSGFIDVYEGGSSDNLPGLQCYTLMMKSTTIQQDILVKLQNQRPVYKGFPLELELLITLGSIHPWLIRTTACASQYFNIEELENLDKYKFDLKLGSKVRFVMSLVPRCIMRKEKLLIFCHNIAPINLFIEIFETFFGWQKGEDVLVLQGDLELFERGRVMDKFEEPGGASKVLLASITACAEGISLTAASRVILLDSEWNPSKSKQAIARAFRPGQAKVVYVYQLLATGTLEEEKHSRTTWKEWVSSMIFREELVEDPSHWQADKIEDDILREIVEEDRATLFNMIMKNEKASNGMVRGK</sequence>
<keyword evidence="2" id="KW-0547">Nucleotide-binding</keyword>
<accession>A0A5B7CCA5</accession>
<dbReference type="InterPro" id="IPR049730">
    <property type="entry name" value="SNF2/RAD54-like_C"/>
</dbReference>
<keyword evidence="4" id="KW-0347">Helicase</keyword>